<dbReference type="PANTHER" id="PTHR15272:SF0">
    <property type="entry name" value="CHROMATIN ASSEMBLY FACTOR 1 SUBUNIT A"/>
    <property type="match status" value="1"/>
</dbReference>
<feature type="compositionally biased region" description="Low complexity" evidence="9">
    <location>
        <begin position="368"/>
        <end position="381"/>
    </location>
</feature>
<feature type="compositionally biased region" description="Low complexity" evidence="9">
    <location>
        <begin position="853"/>
        <end position="877"/>
    </location>
</feature>
<evidence type="ECO:0000256" key="7">
    <source>
        <dbReference type="ARBA" id="ARBA00023242"/>
    </source>
</evidence>
<dbReference type="Pfam" id="PF15539">
    <property type="entry name" value="CAF1-p150_C2"/>
    <property type="match status" value="1"/>
</dbReference>
<evidence type="ECO:0000259" key="10">
    <source>
        <dbReference type="Pfam" id="PF11600"/>
    </source>
</evidence>
<dbReference type="InterPro" id="IPR029091">
    <property type="entry name" value="CAF1_p150_N"/>
</dbReference>
<comment type="caution">
    <text evidence="14">The sequence shown here is derived from an EMBL/GenBank/DDBJ whole genome shotgun (WGS) entry which is preliminary data.</text>
</comment>
<feature type="region of interest" description="Disordered" evidence="9">
    <location>
        <begin position="850"/>
        <end position="884"/>
    </location>
</feature>
<dbReference type="AlphaFoldDB" id="A0AA40LT98"/>
<evidence type="ECO:0000259" key="12">
    <source>
        <dbReference type="Pfam" id="PF15539"/>
    </source>
</evidence>
<feature type="domain" description="Chromatin assembly factor 1 p150 subunit acidic region" evidence="10">
    <location>
        <begin position="424"/>
        <end position="563"/>
    </location>
</feature>
<feature type="region of interest" description="Disordered" evidence="9">
    <location>
        <begin position="980"/>
        <end position="1046"/>
    </location>
</feature>
<keyword evidence="6" id="KW-0234">DNA repair</keyword>
<evidence type="ECO:0000256" key="6">
    <source>
        <dbReference type="ARBA" id="ARBA00023204"/>
    </source>
</evidence>
<protein>
    <recommendedName>
        <fullName evidence="16">Chromatin assembly factor 1 subunit A</fullName>
    </recommendedName>
</protein>
<keyword evidence="8" id="KW-0131">Cell cycle</keyword>
<comment type="subcellular location">
    <subcellularLocation>
        <location evidence="1">Nucleus</location>
    </subcellularLocation>
</comment>
<feature type="compositionally biased region" description="Basic and acidic residues" evidence="9">
    <location>
        <begin position="53"/>
        <end position="69"/>
    </location>
</feature>
<feature type="domain" description="Chromatin assembly factor 1 subunit A dimerization" evidence="11">
    <location>
        <begin position="643"/>
        <end position="715"/>
    </location>
</feature>
<evidence type="ECO:0000256" key="5">
    <source>
        <dbReference type="ARBA" id="ARBA00023186"/>
    </source>
</evidence>
<feature type="compositionally biased region" description="Low complexity" evidence="9">
    <location>
        <begin position="944"/>
        <end position="956"/>
    </location>
</feature>
<feature type="region of interest" description="Disordered" evidence="9">
    <location>
        <begin position="685"/>
        <end position="723"/>
    </location>
</feature>
<dbReference type="EMBL" id="JAULJE010000005">
    <property type="protein sequence ID" value="KAK1342869.1"/>
    <property type="molecule type" value="Genomic_DNA"/>
</dbReference>
<evidence type="ECO:0000256" key="9">
    <source>
        <dbReference type="SAM" id="MobiDB-lite"/>
    </source>
</evidence>
<evidence type="ECO:0000256" key="3">
    <source>
        <dbReference type="ARBA" id="ARBA00022705"/>
    </source>
</evidence>
<keyword evidence="15" id="KW-1185">Reference proteome</keyword>
<dbReference type="GO" id="GO:0006260">
    <property type="term" value="P:DNA replication"/>
    <property type="evidence" value="ECO:0007669"/>
    <property type="project" value="UniProtKB-KW"/>
</dbReference>
<keyword evidence="5" id="KW-0143">Chaperone</keyword>
<keyword evidence="4" id="KW-0227">DNA damage</keyword>
<feature type="compositionally biased region" description="Acidic residues" evidence="9">
    <location>
        <begin position="685"/>
        <end position="695"/>
    </location>
</feature>
<feature type="domain" description="Chromatin assembly factor 1 subunit p150 C-terminal" evidence="12">
    <location>
        <begin position="749"/>
        <end position="1043"/>
    </location>
</feature>
<evidence type="ECO:0000256" key="1">
    <source>
        <dbReference type="ARBA" id="ARBA00004123"/>
    </source>
</evidence>
<feature type="compositionally biased region" description="Basic and acidic residues" evidence="9">
    <location>
        <begin position="352"/>
        <end position="366"/>
    </location>
</feature>
<dbReference type="GO" id="GO:0005634">
    <property type="term" value="C:nucleus"/>
    <property type="evidence" value="ECO:0007669"/>
    <property type="project" value="UniProtKB-SubCell"/>
</dbReference>
<evidence type="ECO:0000259" key="11">
    <source>
        <dbReference type="Pfam" id="PF12253"/>
    </source>
</evidence>
<dbReference type="GO" id="GO:0006334">
    <property type="term" value="P:nucleosome assembly"/>
    <property type="evidence" value="ECO:0007669"/>
    <property type="project" value="TreeGrafter"/>
</dbReference>
<feature type="domain" description="Chromatin assembly factor 1 subunit p150 N-terminal" evidence="13">
    <location>
        <begin position="84"/>
        <end position="313"/>
    </location>
</feature>
<feature type="compositionally biased region" description="Low complexity" evidence="9">
    <location>
        <begin position="142"/>
        <end position="151"/>
    </location>
</feature>
<feature type="region of interest" description="Disordered" evidence="9">
    <location>
        <begin position="337"/>
        <end position="517"/>
    </location>
</feature>
<evidence type="ECO:0000259" key="13">
    <source>
        <dbReference type="Pfam" id="PF15557"/>
    </source>
</evidence>
<evidence type="ECO:0000313" key="14">
    <source>
        <dbReference type="EMBL" id="KAK1342869.1"/>
    </source>
</evidence>
<accession>A0AA40LT98</accession>
<feature type="region of interest" description="Disordered" evidence="9">
    <location>
        <begin position="19"/>
        <end position="93"/>
    </location>
</feature>
<feature type="region of interest" description="Disordered" evidence="9">
    <location>
        <begin position="237"/>
        <end position="310"/>
    </location>
</feature>
<reference evidence="14" key="1">
    <citation type="submission" date="2023-06" db="EMBL/GenBank/DDBJ databases">
        <title>Reference genome for the Northern bat (Eptesicus nilssonii), a most northern bat species.</title>
        <authorList>
            <person name="Laine V.N."/>
            <person name="Pulliainen A.T."/>
            <person name="Lilley T.M."/>
        </authorList>
    </citation>
    <scope>NUCLEOTIDE SEQUENCE</scope>
    <source>
        <strain evidence="14">BLF_Eptnil</strain>
        <tissue evidence="14">Kidney</tissue>
    </source>
</reference>
<evidence type="ECO:0000256" key="2">
    <source>
        <dbReference type="ARBA" id="ARBA00006913"/>
    </source>
</evidence>
<evidence type="ECO:0008006" key="16">
    <source>
        <dbReference type="Google" id="ProtNLM"/>
    </source>
</evidence>
<dbReference type="Pfam" id="PF15557">
    <property type="entry name" value="CAF1-p150_N"/>
    <property type="match status" value="1"/>
</dbReference>
<dbReference type="GO" id="GO:0006281">
    <property type="term" value="P:DNA repair"/>
    <property type="evidence" value="ECO:0007669"/>
    <property type="project" value="UniProtKB-KW"/>
</dbReference>
<dbReference type="InterPro" id="IPR021644">
    <property type="entry name" value="CAF-1_p150_acidic"/>
</dbReference>
<dbReference type="InterPro" id="IPR029105">
    <property type="entry name" value="CAF1-p150_C2"/>
</dbReference>
<comment type="similarity">
    <text evidence="2">Belongs to the CHAF1A family.</text>
</comment>
<feature type="compositionally biased region" description="Basic and acidic residues" evidence="9">
    <location>
        <begin position="129"/>
        <end position="139"/>
    </location>
</feature>
<feature type="compositionally biased region" description="Basic and acidic residues" evidence="9">
    <location>
        <begin position="410"/>
        <end position="517"/>
    </location>
</feature>
<feature type="compositionally biased region" description="Acidic residues" evidence="9">
    <location>
        <begin position="703"/>
        <end position="717"/>
    </location>
</feature>
<organism evidence="14 15">
    <name type="scientific">Cnephaeus nilssonii</name>
    <name type="common">Northern bat</name>
    <name type="synonym">Eptesicus nilssonii</name>
    <dbReference type="NCBI Taxonomy" id="3371016"/>
    <lineage>
        <taxon>Eukaryota</taxon>
        <taxon>Metazoa</taxon>
        <taxon>Chordata</taxon>
        <taxon>Craniata</taxon>
        <taxon>Vertebrata</taxon>
        <taxon>Euteleostomi</taxon>
        <taxon>Mammalia</taxon>
        <taxon>Eutheria</taxon>
        <taxon>Laurasiatheria</taxon>
        <taxon>Chiroptera</taxon>
        <taxon>Yangochiroptera</taxon>
        <taxon>Vespertilionidae</taxon>
        <taxon>Cnephaeus</taxon>
    </lineage>
</organism>
<evidence type="ECO:0000256" key="4">
    <source>
        <dbReference type="ARBA" id="ARBA00022763"/>
    </source>
</evidence>
<dbReference type="PANTHER" id="PTHR15272">
    <property type="entry name" value="CHROMATIN ASSEMBLY FACTOR 1 SUBUNIT A CAF-1 SUBUNIT A"/>
    <property type="match status" value="1"/>
</dbReference>
<keyword evidence="7" id="KW-0539">Nucleus</keyword>
<gene>
    <name evidence="14" type="ORF">QTO34_015637</name>
</gene>
<feature type="compositionally biased region" description="Acidic residues" evidence="9">
    <location>
        <begin position="993"/>
        <end position="1003"/>
    </location>
</feature>
<keyword evidence="3" id="KW-0235">DNA replication</keyword>
<dbReference type="Proteomes" id="UP001177744">
    <property type="component" value="Unassembled WGS sequence"/>
</dbReference>
<feature type="region of interest" description="Disordered" evidence="9">
    <location>
        <begin position="129"/>
        <end position="155"/>
    </location>
</feature>
<proteinExistence type="inferred from homology"/>
<feature type="compositionally biased region" description="Polar residues" evidence="9">
    <location>
        <begin position="1033"/>
        <end position="1046"/>
    </location>
</feature>
<feature type="compositionally biased region" description="Polar residues" evidence="9">
    <location>
        <begin position="387"/>
        <end position="399"/>
    </location>
</feature>
<feature type="compositionally biased region" description="Basic residues" evidence="9">
    <location>
        <begin position="40"/>
        <end position="52"/>
    </location>
</feature>
<sequence>MGGMEATDLARILPALPISRGGASRDAILSNRRTGCGGRRGSRQIRARRPRQERRGREGEQEPPPERSPRLRRPRGPRAAAGTMLEEPECGVPGARGASAVMDCKDRPAFPVKKLIQARLPFKRLNLAPKEKTKDRLDNIRSSPSAPAQSQVPDVETSLDNLENNFHMGSDIDFRPKLVNGKGPLDNFLKSRVKTSIDETTVIIDLTEDSSDQPDDISTYNKLNSAACPSLEEAVNRVREEAGDEGGLPKASQKDELTVSEETLLDIPCKTEEEGAGSGSTERRGDAQEASQSCPQLTDGPRTCSEKDQDGWSEAGGILFKGKVPVVLLQDILSIKPGAKSPTIPLDQGTPSRREVLESSHGEDSILSHSSPSSSSPTSSPEGWRASKSQHNGPSTFPTLTPVRRITKKLVKDSVEKNKMRLQRDKERLGKQLKLQAEKEEKEKLKEEAKRAKEEARRRREEEKELKEKERREKREKEEKEKAEKQRLKEERRKERQEALEAKLEEKRKKEEEKRLREEEKRIKAEKAEITRFFQKPKTPQAPKTLAGSCGKFAPFEIKENMVLAPFCRTTFDQDLCDQLDQLMQQQSGDFSFLKDLKGRRPLRSGPTVVSNRNADIFNSDVVIVESSKVDGIPERKKFGRMKLLQFSENHRPAYWGTWNKTTTVIHPRDPWAQDRKLLDYEVDSDDEWEEEEPGESLSHSEGDDDDEVEDEDEDDGFFVPHGYLSEDEGVTEECADPENHKVRQKLKAKEWDEFLAKGKRFRVLQPVKIGCIWAADKDGSTDLKVLEQFTACLLETVLPEEEQTPKASKRKKRDQHILAQLLPLLHGNVNGSKVIIREYQECCRQGLLGKDTSSPESSSASPPSPGSSRPQTPTTSEDNAVPSKARLKRIISENSVYEKRPDFRMCWYVHSQVLKSFDQEHLPVPCQWSYVTMVPSATREDSGSTPTPGPSQGTPISLKRKSAGSMCITQFMKKRRHDGQVGAGDLDGFQADTEEEEEEDGDCAMMDISDIAEVQDPCVTTPRAGRPVGMDTSESPMPSNSLSPS</sequence>
<dbReference type="Pfam" id="PF12253">
    <property type="entry name" value="CAF1A_dimeriz"/>
    <property type="match status" value="1"/>
</dbReference>
<dbReference type="GO" id="GO:0033186">
    <property type="term" value="C:CAF-1 complex"/>
    <property type="evidence" value="ECO:0007669"/>
    <property type="project" value="TreeGrafter"/>
</dbReference>
<feature type="region of interest" description="Disordered" evidence="9">
    <location>
        <begin position="938"/>
        <end position="962"/>
    </location>
</feature>
<dbReference type="InterPro" id="IPR022043">
    <property type="entry name" value="CAF1A_DD"/>
</dbReference>
<evidence type="ECO:0000313" key="15">
    <source>
        <dbReference type="Proteomes" id="UP001177744"/>
    </source>
</evidence>
<evidence type="ECO:0000256" key="8">
    <source>
        <dbReference type="ARBA" id="ARBA00023306"/>
    </source>
</evidence>
<name>A0AA40LT98_CNENI</name>
<dbReference type="Pfam" id="PF11600">
    <property type="entry name" value="CAF1A_acidic"/>
    <property type="match status" value="1"/>
</dbReference>